<accession>A0A6J4IGL3</accession>
<name>A0A6J4IGL3_9SPHI</name>
<protein>
    <submittedName>
        <fullName evidence="1">Uncharacterized protein</fullName>
    </submittedName>
</protein>
<dbReference type="EMBL" id="CADCTQ010000172">
    <property type="protein sequence ID" value="CAA9249947.1"/>
    <property type="molecule type" value="Genomic_DNA"/>
</dbReference>
<organism evidence="1">
    <name type="scientific">uncultured Cytophagales bacterium</name>
    <dbReference type="NCBI Taxonomy" id="158755"/>
    <lineage>
        <taxon>Bacteria</taxon>
        <taxon>Pseudomonadati</taxon>
        <taxon>Bacteroidota</taxon>
        <taxon>Sphingobacteriia</taxon>
        <taxon>Sphingobacteriales</taxon>
        <taxon>environmental samples</taxon>
    </lineage>
</organism>
<sequence length="37" mass="4610">MRSFARYKQKIKPMEKRIIHPWQWQDGRSYVQAGLLY</sequence>
<evidence type="ECO:0000313" key="1">
    <source>
        <dbReference type="EMBL" id="CAA9249947.1"/>
    </source>
</evidence>
<reference evidence="1" key="1">
    <citation type="submission" date="2020-02" db="EMBL/GenBank/DDBJ databases">
        <authorList>
            <person name="Meier V. D."/>
        </authorList>
    </citation>
    <scope>NUCLEOTIDE SEQUENCE</scope>
    <source>
        <strain evidence="1">AVDCRST_MAG56</strain>
    </source>
</reference>
<proteinExistence type="predicted"/>
<dbReference type="AlphaFoldDB" id="A0A6J4IGL3"/>
<gene>
    <name evidence="1" type="ORF">AVDCRST_MAG56-1872</name>
</gene>